<keyword evidence="11 14" id="KW-0131">Cell cycle</keyword>
<dbReference type="InterPro" id="IPR004101">
    <property type="entry name" value="Mur_ligase_C"/>
</dbReference>
<organism evidence="18 19">
    <name type="scientific">Rhizobium tropici</name>
    <dbReference type="NCBI Taxonomy" id="398"/>
    <lineage>
        <taxon>Bacteria</taxon>
        <taxon>Pseudomonadati</taxon>
        <taxon>Pseudomonadota</taxon>
        <taxon>Alphaproteobacteria</taxon>
        <taxon>Hyphomicrobiales</taxon>
        <taxon>Rhizobiaceae</taxon>
        <taxon>Rhizobium/Agrobacterium group</taxon>
        <taxon>Rhizobium</taxon>
    </lineage>
</organism>
<dbReference type="InterPro" id="IPR050061">
    <property type="entry name" value="MurCDEF_pg_biosynth"/>
</dbReference>
<dbReference type="UniPathway" id="UPA00219"/>
<dbReference type="InterPro" id="IPR036565">
    <property type="entry name" value="Mur-like_cat_sf"/>
</dbReference>
<feature type="binding site" evidence="14">
    <location>
        <begin position="114"/>
        <end position="120"/>
    </location>
    <ligand>
        <name>ATP</name>
        <dbReference type="ChEBI" id="CHEBI:30616"/>
    </ligand>
</feature>
<evidence type="ECO:0000256" key="11">
    <source>
        <dbReference type="ARBA" id="ARBA00023306"/>
    </source>
</evidence>
<dbReference type="NCBIfam" id="TIGR01082">
    <property type="entry name" value="murC"/>
    <property type="match status" value="1"/>
</dbReference>
<comment type="catalytic activity">
    <reaction evidence="13 14">
        <text>UDP-N-acetyl-alpha-D-muramate + L-alanine + ATP = UDP-N-acetyl-alpha-D-muramoyl-L-alanine + ADP + phosphate + H(+)</text>
        <dbReference type="Rhea" id="RHEA:23372"/>
        <dbReference type="ChEBI" id="CHEBI:15378"/>
        <dbReference type="ChEBI" id="CHEBI:30616"/>
        <dbReference type="ChEBI" id="CHEBI:43474"/>
        <dbReference type="ChEBI" id="CHEBI:57972"/>
        <dbReference type="ChEBI" id="CHEBI:70757"/>
        <dbReference type="ChEBI" id="CHEBI:83898"/>
        <dbReference type="ChEBI" id="CHEBI:456216"/>
        <dbReference type="EC" id="6.3.2.8"/>
    </reaction>
</comment>
<evidence type="ECO:0000256" key="14">
    <source>
        <dbReference type="HAMAP-Rule" id="MF_00046"/>
    </source>
</evidence>
<comment type="subcellular location">
    <subcellularLocation>
        <location evidence="1 14">Cytoplasm</location>
    </subcellularLocation>
</comment>
<accession>A0A329YBS5</accession>
<comment type="function">
    <text evidence="14">Cell wall formation.</text>
</comment>
<dbReference type="Pfam" id="PF01225">
    <property type="entry name" value="Mur_ligase"/>
    <property type="match status" value="1"/>
</dbReference>
<keyword evidence="5 14" id="KW-0436">Ligase</keyword>
<reference evidence="18 19" key="1">
    <citation type="submission" date="2018-06" db="EMBL/GenBank/DDBJ databases">
        <title>Whole Genome Sequence of an efficient microsymbiont, Rhizobium tropici.</title>
        <authorList>
            <person name="Srinivasan R."/>
            <person name="Singh H.V."/>
            <person name="Srivastava R."/>
            <person name="Kumari B."/>
            <person name="Radhakrishna A."/>
        </authorList>
    </citation>
    <scope>NUCLEOTIDE SEQUENCE [LARGE SCALE GENOMIC DNA]</scope>
    <source>
        <strain evidence="18 19">IGFRI Rhizo-19</strain>
    </source>
</reference>
<dbReference type="EC" id="6.3.2.8" evidence="3 14"/>
<dbReference type="Gene3D" id="3.90.190.20">
    <property type="entry name" value="Mur ligase, C-terminal domain"/>
    <property type="match status" value="1"/>
</dbReference>
<dbReference type="InterPro" id="IPR000713">
    <property type="entry name" value="Mur_ligase_N"/>
</dbReference>
<dbReference type="Pfam" id="PF08245">
    <property type="entry name" value="Mur_ligase_M"/>
    <property type="match status" value="1"/>
</dbReference>
<dbReference type="HAMAP" id="MF_00046">
    <property type="entry name" value="MurC"/>
    <property type="match status" value="1"/>
</dbReference>
<evidence type="ECO:0000256" key="5">
    <source>
        <dbReference type="ARBA" id="ARBA00022598"/>
    </source>
</evidence>
<dbReference type="Pfam" id="PF02875">
    <property type="entry name" value="Mur_ligase_C"/>
    <property type="match status" value="1"/>
</dbReference>
<dbReference type="EMBL" id="QMKK01000037">
    <property type="protein sequence ID" value="RAX40663.1"/>
    <property type="molecule type" value="Genomic_DNA"/>
</dbReference>
<dbReference type="SUPFAM" id="SSF51984">
    <property type="entry name" value="MurCD N-terminal domain"/>
    <property type="match status" value="1"/>
</dbReference>
<dbReference type="GO" id="GO:0071555">
    <property type="term" value="P:cell wall organization"/>
    <property type="evidence" value="ECO:0007669"/>
    <property type="project" value="UniProtKB-KW"/>
</dbReference>
<dbReference type="GO" id="GO:0008763">
    <property type="term" value="F:UDP-N-acetylmuramate-L-alanine ligase activity"/>
    <property type="evidence" value="ECO:0007669"/>
    <property type="project" value="UniProtKB-UniRule"/>
</dbReference>
<dbReference type="PANTHER" id="PTHR43445:SF3">
    <property type="entry name" value="UDP-N-ACETYLMURAMATE--L-ALANINE LIGASE"/>
    <property type="match status" value="1"/>
</dbReference>
<evidence type="ECO:0000256" key="3">
    <source>
        <dbReference type="ARBA" id="ARBA00012211"/>
    </source>
</evidence>
<feature type="domain" description="Mur ligase N-terminal catalytic" evidence="15">
    <location>
        <begin position="10"/>
        <end position="106"/>
    </location>
</feature>
<dbReference type="SUPFAM" id="SSF53244">
    <property type="entry name" value="MurD-like peptide ligases, peptide-binding domain"/>
    <property type="match status" value="1"/>
</dbReference>
<dbReference type="GO" id="GO:0005737">
    <property type="term" value="C:cytoplasm"/>
    <property type="evidence" value="ECO:0007669"/>
    <property type="project" value="UniProtKB-SubCell"/>
</dbReference>
<evidence type="ECO:0000256" key="2">
    <source>
        <dbReference type="ARBA" id="ARBA00004752"/>
    </source>
</evidence>
<evidence type="ECO:0000256" key="9">
    <source>
        <dbReference type="ARBA" id="ARBA00022960"/>
    </source>
</evidence>
<protein>
    <recommendedName>
        <fullName evidence="3 14">UDP-N-acetylmuramate--L-alanine ligase</fullName>
        <ecNumber evidence="3 14">6.3.2.8</ecNumber>
    </recommendedName>
    <alternativeName>
        <fullName evidence="14">UDP-N-acetylmuramoyl-L-alanine synthetase</fullName>
    </alternativeName>
</protein>
<evidence type="ECO:0000259" key="16">
    <source>
        <dbReference type="Pfam" id="PF02875"/>
    </source>
</evidence>
<name>A0A329YBS5_RHITR</name>
<evidence type="ECO:0000256" key="7">
    <source>
        <dbReference type="ARBA" id="ARBA00022741"/>
    </source>
</evidence>
<dbReference type="Gene3D" id="3.40.50.720">
    <property type="entry name" value="NAD(P)-binding Rossmann-like Domain"/>
    <property type="match status" value="1"/>
</dbReference>
<keyword evidence="9 14" id="KW-0133">Cell shape</keyword>
<keyword evidence="7 14" id="KW-0547">Nucleotide-binding</keyword>
<dbReference type="Proteomes" id="UP000251205">
    <property type="component" value="Unassembled WGS sequence"/>
</dbReference>
<dbReference type="GO" id="GO:0008360">
    <property type="term" value="P:regulation of cell shape"/>
    <property type="evidence" value="ECO:0007669"/>
    <property type="project" value="UniProtKB-KW"/>
</dbReference>
<proteinExistence type="inferred from homology"/>
<keyword evidence="10 14" id="KW-0573">Peptidoglycan synthesis</keyword>
<evidence type="ECO:0000313" key="18">
    <source>
        <dbReference type="EMBL" id="RAX40663.1"/>
    </source>
</evidence>
<evidence type="ECO:0000256" key="1">
    <source>
        <dbReference type="ARBA" id="ARBA00004496"/>
    </source>
</evidence>
<sequence length="471" mass="50786">MKLPKAIGLVHFIGIGGIGMSGIAEVLHNLGHRVQGSDQSESANVQRLRDKGIPVHIGHKAENLGDAEVVVVSTAIKKSNPELVAAREKLLPVVRRAEMLAELMRFRSAIAIGGTHGKTTTTSLVATLLEAGGLDPTVINGGIINAYGTNARMGAGEWMVVEADESDGTFLKLPADVAVVTNIDPEHLDHYGNFDAVRAAFRQFVENVPFYGFGVMCIDHPEVQSLVGRIEDRKVITYGENPQADVRFSNVRIDGTRSLFDIEIRRRRTGKVIQIKDLVMPMPGRHNISNATAAVAVANRLGISSEAIAKGLASFGGVKRRFTLTGEWNGVKVFDDYGHHPVEIKAVLKAAREACKGRIIAVHQPHRYTRLSSLFEEFAACFNDADSIFLAPVYAAGEDPIEGADSQTLVSRIKASGHRDARYLPSQEDLAAMVAEIARPGDFVVLLGAGSITYWAASLPKELEGLSGKSA</sequence>
<dbReference type="InterPro" id="IPR036615">
    <property type="entry name" value="Mur_ligase_C_dom_sf"/>
</dbReference>
<evidence type="ECO:0000256" key="6">
    <source>
        <dbReference type="ARBA" id="ARBA00022618"/>
    </source>
</evidence>
<dbReference type="GO" id="GO:0051301">
    <property type="term" value="P:cell division"/>
    <property type="evidence" value="ECO:0007669"/>
    <property type="project" value="UniProtKB-KW"/>
</dbReference>
<evidence type="ECO:0000259" key="17">
    <source>
        <dbReference type="Pfam" id="PF08245"/>
    </source>
</evidence>
<comment type="pathway">
    <text evidence="2 14">Cell wall biogenesis; peptidoglycan biosynthesis.</text>
</comment>
<keyword evidence="12 14" id="KW-0961">Cell wall biogenesis/degradation</keyword>
<feature type="domain" description="Mur ligase central" evidence="17">
    <location>
        <begin position="112"/>
        <end position="298"/>
    </location>
</feature>
<evidence type="ECO:0000259" key="15">
    <source>
        <dbReference type="Pfam" id="PF01225"/>
    </source>
</evidence>
<dbReference type="SUPFAM" id="SSF53623">
    <property type="entry name" value="MurD-like peptide ligases, catalytic domain"/>
    <property type="match status" value="1"/>
</dbReference>
<dbReference type="Gene3D" id="3.40.1190.10">
    <property type="entry name" value="Mur-like, catalytic domain"/>
    <property type="match status" value="1"/>
</dbReference>
<dbReference type="GO" id="GO:0005524">
    <property type="term" value="F:ATP binding"/>
    <property type="evidence" value="ECO:0007669"/>
    <property type="project" value="UniProtKB-UniRule"/>
</dbReference>
<keyword evidence="4 14" id="KW-0963">Cytoplasm</keyword>
<dbReference type="RefSeq" id="WP_112342547.1">
    <property type="nucleotide sequence ID" value="NZ_QMKK01000037.1"/>
</dbReference>
<dbReference type="AlphaFoldDB" id="A0A329YBS5"/>
<comment type="similarity">
    <text evidence="14">Belongs to the MurCDEF family.</text>
</comment>
<dbReference type="OrthoDB" id="9804126at2"/>
<evidence type="ECO:0000313" key="19">
    <source>
        <dbReference type="Proteomes" id="UP000251205"/>
    </source>
</evidence>
<dbReference type="PANTHER" id="PTHR43445">
    <property type="entry name" value="UDP-N-ACETYLMURAMATE--L-ALANINE LIGASE-RELATED"/>
    <property type="match status" value="1"/>
</dbReference>
<evidence type="ECO:0000256" key="10">
    <source>
        <dbReference type="ARBA" id="ARBA00022984"/>
    </source>
</evidence>
<keyword evidence="8 14" id="KW-0067">ATP-binding</keyword>
<feature type="domain" description="Mur ligase C-terminal" evidence="16">
    <location>
        <begin position="320"/>
        <end position="450"/>
    </location>
</feature>
<evidence type="ECO:0000256" key="12">
    <source>
        <dbReference type="ARBA" id="ARBA00023316"/>
    </source>
</evidence>
<evidence type="ECO:0000256" key="4">
    <source>
        <dbReference type="ARBA" id="ARBA00022490"/>
    </source>
</evidence>
<evidence type="ECO:0000256" key="13">
    <source>
        <dbReference type="ARBA" id="ARBA00047833"/>
    </source>
</evidence>
<gene>
    <name evidence="14" type="primary">murC</name>
    <name evidence="18" type="ORF">DQ393_14870</name>
</gene>
<comment type="caution">
    <text evidence="18">The sequence shown here is derived from an EMBL/GenBank/DDBJ whole genome shotgun (WGS) entry which is preliminary data.</text>
</comment>
<evidence type="ECO:0000256" key="8">
    <source>
        <dbReference type="ARBA" id="ARBA00022840"/>
    </source>
</evidence>
<dbReference type="GO" id="GO:0009252">
    <property type="term" value="P:peptidoglycan biosynthetic process"/>
    <property type="evidence" value="ECO:0007669"/>
    <property type="project" value="UniProtKB-UniRule"/>
</dbReference>
<keyword evidence="6 14" id="KW-0132">Cell division</keyword>
<dbReference type="InterPro" id="IPR013221">
    <property type="entry name" value="Mur_ligase_cen"/>
</dbReference>
<dbReference type="InterPro" id="IPR005758">
    <property type="entry name" value="UDP-N-AcMur_Ala_ligase_MurC"/>
</dbReference>